<sequence length="281" mass="31174">MENSQENTTFILADVKVFDFLKEKAGDRKTKTEAYWDLLDRSMAGFVSPFVRKLERKLLPNQCHVTISDLAEFWHWHRATVRTFLDALESFGLLERTKLNKSVIITMTVQSGKNATAGTEQDEPDFATRIGSILSEWVIGKKTSEDAGHSCGQALCQALAAIAGKDNSQASGNGTDTVSAEVVRQEEKLRETILECIANAALQRVLRKSRFDNSSQLSQFFTLDLGGEWGAFIETAKELAELVFNPETSGAGVDMDRNKELLKSFRIPFLSLAAKAQTLSD</sequence>
<dbReference type="Proteomes" id="UP000260640">
    <property type="component" value="Unassembled WGS sequence"/>
</dbReference>
<dbReference type="RefSeq" id="WP_005815985.1">
    <property type="nucleotide sequence ID" value="NZ_QSBJ01000068.1"/>
</dbReference>
<evidence type="ECO:0000313" key="1">
    <source>
        <dbReference type="EMBL" id="RGJ92277.1"/>
    </source>
</evidence>
<dbReference type="AlphaFoldDB" id="A0A3E4JWK3"/>
<accession>A0A3E4JWK3</accession>
<evidence type="ECO:0000313" key="2">
    <source>
        <dbReference type="Proteomes" id="UP000260640"/>
    </source>
</evidence>
<protein>
    <submittedName>
        <fullName evidence="1">MarR family transcriptional regulator</fullName>
    </submittedName>
</protein>
<dbReference type="InterPro" id="IPR036390">
    <property type="entry name" value="WH_DNA-bd_sf"/>
</dbReference>
<dbReference type="EMBL" id="QSPP01000001">
    <property type="protein sequence ID" value="RGJ92277.1"/>
    <property type="molecule type" value="Genomic_DNA"/>
</dbReference>
<comment type="caution">
    <text evidence="1">The sequence shown here is derived from an EMBL/GenBank/DDBJ whole genome shotgun (WGS) entry which is preliminary data.</text>
</comment>
<proteinExistence type="predicted"/>
<gene>
    <name evidence="1" type="ORF">DXD46_00690</name>
</gene>
<reference evidence="1 2" key="1">
    <citation type="submission" date="2018-08" db="EMBL/GenBank/DDBJ databases">
        <title>A genome reference for cultivated species of the human gut microbiota.</title>
        <authorList>
            <person name="Zou Y."/>
            <person name="Xue W."/>
            <person name="Luo G."/>
        </authorList>
    </citation>
    <scope>NUCLEOTIDE SEQUENCE [LARGE SCALE GENOMIC DNA]</scope>
    <source>
        <strain evidence="1 2">TM05-16</strain>
    </source>
</reference>
<dbReference type="SUPFAM" id="SSF46785">
    <property type="entry name" value="Winged helix' DNA-binding domain"/>
    <property type="match status" value="1"/>
</dbReference>
<name>A0A3E4JWK3_PHOVU</name>
<organism evidence="1 2">
    <name type="scientific">Phocaeicola vulgatus</name>
    <name type="common">Bacteroides vulgatus</name>
    <dbReference type="NCBI Taxonomy" id="821"/>
    <lineage>
        <taxon>Bacteria</taxon>
        <taxon>Pseudomonadati</taxon>
        <taxon>Bacteroidota</taxon>
        <taxon>Bacteroidia</taxon>
        <taxon>Bacteroidales</taxon>
        <taxon>Bacteroidaceae</taxon>
        <taxon>Phocaeicola</taxon>
    </lineage>
</organism>